<evidence type="ECO:0000313" key="1">
    <source>
        <dbReference type="EMBL" id="KDN61573.1"/>
    </source>
</evidence>
<organism evidence="1 2">
    <name type="scientific">Colletotrichum sublineola</name>
    <name type="common">Sorghum anthracnose fungus</name>
    <dbReference type="NCBI Taxonomy" id="1173701"/>
    <lineage>
        <taxon>Eukaryota</taxon>
        <taxon>Fungi</taxon>
        <taxon>Dikarya</taxon>
        <taxon>Ascomycota</taxon>
        <taxon>Pezizomycotina</taxon>
        <taxon>Sordariomycetes</taxon>
        <taxon>Hypocreomycetidae</taxon>
        <taxon>Glomerellales</taxon>
        <taxon>Glomerellaceae</taxon>
        <taxon>Colletotrichum</taxon>
        <taxon>Colletotrichum graminicola species complex</taxon>
    </lineage>
</organism>
<keyword evidence="2" id="KW-1185">Reference proteome</keyword>
<accession>A0A066WXF8</accession>
<comment type="caution">
    <text evidence="1">The sequence shown here is derived from an EMBL/GenBank/DDBJ whole genome shotgun (WGS) entry which is preliminary data.</text>
</comment>
<reference evidence="2" key="1">
    <citation type="journal article" date="2014" name="Genome Announc.">
        <title>Draft genome sequence of Colletotrichum sublineola, a destructive pathogen of cultivated sorghum.</title>
        <authorList>
            <person name="Baroncelli R."/>
            <person name="Sanz-Martin J.M."/>
            <person name="Rech G.E."/>
            <person name="Sukno S.A."/>
            <person name="Thon M.R."/>
        </authorList>
    </citation>
    <scope>NUCLEOTIDE SEQUENCE [LARGE SCALE GENOMIC DNA]</scope>
    <source>
        <strain evidence="2">TX430BB</strain>
    </source>
</reference>
<evidence type="ECO:0000313" key="2">
    <source>
        <dbReference type="Proteomes" id="UP000027238"/>
    </source>
</evidence>
<dbReference type="Proteomes" id="UP000027238">
    <property type="component" value="Unassembled WGS sequence"/>
</dbReference>
<sequence>MRGRRASLHQPVPYDYDAANDVDRRRPKFRVGPCTLGDSWPASAANQQASCWANTRQDVRAVGRRGVSGAWSGRPLALRLTNLGLVAHGFVQKVFAQSAVFNTCARFFTNGHETRRLSEALDSITKP</sequence>
<dbReference type="OrthoDB" id="4837394at2759"/>
<dbReference type="HOGENOM" id="CLU_1970437_0_0_1"/>
<proteinExistence type="predicted"/>
<dbReference type="EMBL" id="JMSE01001400">
    <property type="protein sequence ID" value="KDN61573.1"/>
    <property type="molecule type" value="Genomic_DNA"/>
</dbReference>
<dbReference type="AlphaFoldDB" id="A0A066WXF8"/>
<name>A0A066WXF8_COLSU</name>
<gene>
    <name evidence="1" type="ORF">CSUB01_04167</name>
</gene>
<protein>
    <submittedName>
        <fullName evidence="1">Uncharacterized protein</fullName>
    </submittedName>
</protein>